<dbReference type="AlphaFoldDB" id="A0A2I2G1I1"/>
<keyword evidence="3" id="KW-1185">Reference proteome</keyword>
<accession>A0A2I2G1I1</accession>
<comment type="caution">
    <text evidence="2">The sequence shown here is derived from an EMBL/GenBank/DDBJ whole genome shotgun (WGS) entry which is preliminary data.</text>
</comment>
<evidence type="ECO:0000313" key="3">
    <source>
        <dbReference type="Proteomes" id="UP000234275"/>
    </source>
</evidence>
<feature type="compositionally biased region" description="Acidic residues" evidence="1">
    <location>
        <begin position="488"/>
        <end position="497"/>
    </location>
</feature>
<dbReference type="GeneID" id="36555519"/>
<dbReference type="Proteomes" id="UP000234275">
    <property type="component" value="Unassembled WGS sequence"/>
</dbReference>
<dbReference type="OrthoDB" id="5402033at2759"/>
<sequence length="722" mass="83012">MSNPADLPPELFSAVLDLALQDESDVRRLCGLSLLSRRWYTAVLSRIYSEWTFNGARQSFMTLWNFLRTMRRNPNLATLVRTLHIGNWGFFDHAYTPCHDLQLPSDELELVRKAVHDAGIGHLESSILESLPKRDRRPLMALLLTCLPNLSTVYAHVPRSDPVLYAVLEQANIQQKNGNPSSALCRIEEMYLLQEVPVFPRMPEQDSDEDSEYSDEERLDEELDVRRRSSSLRFDGLWPILQLPSLRTIRMYDVDTDKALLRLPSALKSFSFHWRDDIWDEDVPVITKPDVWKCLLAQKLSLEMIDCYCDGFMSIKRGRFGLLRDFPNLKHVSLEVETLLGGCDDDLIQVPFLPKETLPPKLESSTLYGFKNYDITPELPEQLQELVSSDFPCLRSIVLENGGSIYGNESGEIKASYQALERKCKESGVEFRIQQGNQLRRGGICRDLWEKTLFMQDDGNERAEWFGFVPKRFRDLRELLLRPADSIEEDDDDDLDSRDEWGPYGAKPGRPTRVKVHTVPFTDHSGKIAYMVFQNLVELPLPPLFSFAIYFTHADAAPEHVDMTGLYDQLTSGPEIDVRFDLYFLPGASQEDSTRSRSGWSRDAIATRSTRPPGTTGQLPGMVYKYHGMSPYRGLLYICPERNWRDGQLTVDCVSFDPRATSKEHDPVQVRTRPLSNDSPIFDDDDDFRHNVSQEMFEMAHWKRDDALGPWQKATSWGWSTW</sequence>
<name>A0A2I2G1I1_9EURO</name>
<dbReference type="VEuPathDB" id="FungiDB:P170DRAFT_428027"/>
<dbReference type="EMBL" id="MSFO01000006">
    <property type="protein sequence ID" value="PLB46734.1"/>
    <property type="molecule type" value="Genomic_DNA"/>
</dbReference>
<organism evidence="2 3">
    <name type="scientific">Aspergillus steynii IBT 23096</name>
    <dbReference type="NCBI Taxonomy" id="1392250"/>
    <lineage>
        <taxon>Eukaryota</taxon>
        <taxon>Fungi</taxon>
        <taxon>Dikarya</taxon>
        <taxon>Ascomycota</taxon>
        <taxon>Pezizomycotina</taxon>
        <taxon>Eurotiomycetes</taxon>
        <taxon>Eurotiomycetidae</taxon>
        <taxon>Eurotiales</taxon>
        <taxon>Aspergillaceae</taxon>
        <taxon>Aspergillus</taxon>
        <taxon>Aspergillus subgen. Circumdati</taxon>
    </lineage>
</organism>
<feature type="region of interest" description="Disordered" evidence="1">
    <location>
        <begin position="590"/>
        <end position="618"/>
    </location>
</feature>
<proteinExistence type="predicted"/>
<protein>
    <submittedName>
        <fullName evidence="2">Uncharacterized protein</fullName>
    </submittedName>
</protein>
<dbReference type="RefSeq" id="XP_024702036.1">
    <property type="nucleotide sequence ID" value="XM_024847820.1"/>
</dbReference>
<feature type="region of interest" description="Disordered" evidence="1">
    <location>
        <begin position="660"/>
        <end position="685"/>
    </location>
</feature>
<feature type="region of interest" description="Disordered" evidence="1">
    <location>
        <begin position="488"/>
        <end position="509"/>
    </location>
</feature>
<reference evidence="2 3" key="1">
    <citation type="submission" date="2016-12" db="EMBL/GenBank/DDBJ databases">
        <title>The genomes of Aspergillus section Nigri reveals drivers in fungal speciation.</title>
        <authorList>
            <consortium name="DOE Joint Genome Institute"/>
            <person name="Vesth T.C."/>
            <person name="Nybo J."/>
            <person name="Theobald S."/>
            <person name="Brandl J."/>
            <person name="Frisvad J.C."/>
            <person name="Nielsen K.F."/>
            <person name="Lyhne E.K."/>
            <person name="Kogle M.E."/>
            <person name="Kuo A."/>
            <person name="Riley R."/>
            <person name="Clum A."/>
            <person name="Nolan M."/>
            <person name="Lipzen A."/>
            <person name="Salamov A."/>
            <person name="Henrissat B."/>
            <person name="Wiebenga A."/>
            <person name="De Vries R.P."/>
            <person name="Grigoriev I.V."/>
            <person name="Mortensen U.H."/>
            <person name="Andersen M.R."/>
            <person name="Baker S.E."/>
        </authorList>
    </citation>
    <scope>NUCLEOTIDE SEQUENCE [LARGE SCALE GENOMIC DNA]</scope>
    <source>
        <strain evidence="2 3">IBT 23096</strain>
    </source>
</reference>
<evidence type="ECO:0000313" key="2">
    <source>
        <dbReference type="EMBL" id="PLB46734.1"/>
    </source>
</evidence>
<evidence type="ECO:0000256" key="1">
    <source>
        <dbReference type="SAM" id="MobiDB-lite"/>
    </source>
</evidence>
<gene>
    <name evidence="2" type="ORF">P170DRAFT_428027</name>
</gene>
<dbReference type="STRING" id="1392250.A0A2I2G1I1"/>
<feature type="compositionally biased region" description="Polar residues" evidence="1">
    <location>
        <begin position="607"/>
        <end position="618"/>
    </location>
</feature>